<reference evidence="8 9" key="1">
    <citation type="submission" date="2018-11" db="EMBL/GenBank/DDBJ databases">
        <title>Sequencing the genomes of 1000 actinobacteria strains.</title>
        <authorList>
            <person name="Klenk H.-P."/>
        </authorList>
    </citation>
    <scope>NUCLEOTIDE SEQUENCE [LARGE SCALE GENOMIC DNA]</scope>
    <source>
        <strain evidence="8 9">DSM 14418</strain>
    </source>
</reference>
<dbReference type="EMBL" id="RKRA01000001">
    <property type="protein sequence ID" value="RPF26715.1"/>
    <property type="molecule type" value="Genomic_DNA"/>
</dbReference>
<organism evidence="8 9">
    <name type="scientific">Georgenia muralis</name>
    <dbReference type="NCBI Taxonomy" id="154117"/>
    <lineage>
        <taxon>Bacteria</taxon>
        <taxon>Bacillati</taxon>
        <taxon>Actinomycetota</taxon>
        <taxon>Actinomycetes</taxon>
        <taxon>Micrococcales</taxon>
        <taxon>Bogoriellaceae</taxon>
        <taxon>Georgenia</taxon>
    </lineage>
</organism>
<keyword evidence="4 7" id="KW-1133">Transmembrane helix</keyword>
<sequence>MTAPTAEPPTSSRAVPVSVVLVVVAASVTVAVAGLNAVQGIFAPTFFALTLVIAGRPFQKWLVRVGWPPWLAGTAVLLGLYGLLLVLVAGTGIAVAHLSTALPRYAGRFTGMWDEVLLWLEGLGVATGQIDDALDSFSVDSLVGLAGSLLDSLGAASSQVLLLVMMMFFISLDVTAGAHRWDLLRRARPLLAGALADFALRVRRYWVVSTAFGLLVAALDVVALLVLGVPMALTWGVFAFVTNYIPNIGFVIGLIPPALLALLDGDVATMVWVVVVYSVVNFTMQSVVQPKFVGDAVGLNPTVTFLSLVFWSLVVGPLGAILAVPLTLFFQAVLITADPRAHWLNAFLESGRVADAETARSATAPPAPDVIGVAPLEPDTAAGTEPVVAHALAAPPDDPAGPAPPASRTAPPPVAAPSPLGVTAADAGPAAPPPDRTDTP</sequence>
<comment type="subcellular location">
    <subcellularLocation>
        <location evidence="1">Membrane</location>
        <topology evidence="1">Multi-pass membrane protein</topology>
    </subcellularLocation>
</comment>
<dbReference type="OrthoDB" id="9799225at2"/>
<evidence type="ECO:0000256" key="2">
    <source>
        <dbReference type="ARBA" id="ARBA00009773"/>
    </source>
</evidence>
<comment type="similarity">
    <text evidence="2">Belongs to the autoinducer-2 exporter (AI-2E) (TC 2.A.86) family.</text>
</comment>
<dbReference type="PANTHER" id="PTHR21716">
    <property type="entry name" value="TRANSMEMBRANE PROTEIN"/>
    <property type="match status" value="1"/>
</dbReference>
<evidence type="ECO:0000256" key="1">
    <source>
        <dbReference type="ARBA" id="ARBA00004141"/>
    </source>
</evidence>
<feature type="compositionally biased region" description="Pro residues" evidence="6">
    <location>
        <begin position="396"/>
        <end position="416"/>
    </location>
</feature>
<dbReference type="AlphaFoldDB" id="A0A3N5A051"/>
<evidence type="ECO:0000256" key="3">
    <source>
        <dbReference type="ARBA" id="ARBA00022692"/>
    </source>
</evidence>
<comment type="caution">
    <text evidence="8">The sequence shown here is derived from an EMBL/GenBank/DDBJ whole genome shotgun (WGS) entry which is preliminary data.</text>
</comment>
<protein>
    <submittedName>
        <fullName evidence="8">Putative PurR-regulated permease PerM</fullName>
    </submittedName>
</protein>
<proteinExistence type="inferred from homology"/>
<evidence type="ECO:0000313" key="9">
    <source>
        <dbReference type="Proteomes" id="UP000280726"/>
    </source>
</evidence>
<feature type="transmembrane region" description="Helical" evidence="7">
    <location>
        <begin position="160"/>
        <end position="178"/>
    </location>
</feature>
<accession>A0A3N5A051</accession>
<keyword evidence="3 7" id="KW-0812">Transmembrane</keyword>
<evidence type="ECO:0000256" key="7">
    <source>
        <dbReference type="SAM" id="Phobius"/>
    </source>
</evidence>
<keyword evidence="9" id="KW-1185">Reference proteome</keyword>
<feature type="transmembrane region" description="Helical" evidence="7">
    <location>
        <begin position="41"/>
        <end position="58"/>
    </location>
</feature>
<dbReference type="PANTHER" id="PTHR21716:SF64">
    <property type="entry name" value="AI-2 TRANSPORT PROTEIN TQSA"/>
    <property type="match status" value="1"/>
</dbReference>
<evidence type="ECO:0000313" key="8">
    <source>
        <dbReference type="EMBL" id="RPF26715.1"/>
    </source>
</evidence>
<dbReference type="GO" id="GO:0055085">
    <property type="term" value="P:transmembrane transport"/>
    <property type="evidence" value="ECO:0007669"/>
    <property type="project" value="TreeGrafter"/>
</dbReference>
<keyword evidence="5 7" id="KW-0472">Membrane</keyword>
<feature type="compositionally biased region" description="Low complexity" evidence="6">
    <location>
        <begin position="417"/>
        <end position="429"/>
    </location>
</feature>
<feature type="transmembrane region" description="Helical" evidence="7">
    <location>
        <begin position="308"/>
        <end position="330"/>
    </location>
</feature>
<feature type="transmembrane region" description="Helical" evidence="7">
    <location>
        <begin position="70"/>
        <end position="95"/>
    </location>
</feature>
<evidence type="ECO:0000256" key="6">
    <source>
        <dbReference type="SAM" id="MobiDB-lite"/>
    </source>
</evidence>
<dbReference type="RefSeq" id="WP_123915695.1">
    <property type="nucleotide sequence ID" value="NZ_RKRA01000001.1"/>
</dbReference>
<feature type="transmembrane region" description="Helical" evidence="7">
    <location>
        <begin position="14"/>
        <end position="35"/>
    </location>
</feature>
<dbReference type="GO" id="GO:0016020">
    <property type="term" value="C:membrane"/>
    <property type="evidence" value="ECO:0007669"/>
    <property type="project" value="UniProtKB-SubCell"/>
</dbReference>
<name>A0A3N5A051_9MICO</name>
<feature type="region of interest" description="Disordered" evidence="6">
    <location>
        <begin position="359"/>
        <end position="440"/>
    </location>
</feature>
<evidence type="ECO:0000256" key="5">
    <source>
        <dbReference type="ARBA" id="ARBA00023136"/>
    </source>
</evidence>
<feature type="transmembrane region" description="Helical" evidence="7">
    <location>
        <begin position="270"/>
        <end position="288"/>
    </location>
</feature>
<dbReference type="Pfam" id="PF01594">
    <property type="entry name" value="AI-2E_transport"/>
    <property type="match status" value="1"/>
</dbReference>
<evidence type="ECO:0000256" key="4">
    <source>
        <dbReference type="ARBA" id="ARBA00022989"/>
    </source>
</evidence>
<dbReference type="Proteomes" id="UP000280726">
    <property type="component" value="Unassembled WGS sequence"/>
</dbReference>
<feature type="compositionally biased region" description="Low complexity" evidence="6">
    <location>
        <begin position="386"/>
        <end position="395"/>
    </location>
</feature>
<dbReference type="InterPro" id="IPR002549">
    <property type="entry name" value="AI-2E-like"/>
</dbReference>
<feature type="transmembrane region" description="Helical" evidence="7">
    <location>
        <begin position="205"/>
        <end position="238"/>
    </location>
</feature>
<feature type="transmembrane region" description="Helical" evidence="7">
    <location>
        <begin position="244"/>
        <end position="263"/>
    </location>
</feature>
<gene>
    <name evidence="8" type="ORF">EDD32_1165</name>
</gene>